<keyword evidence="3" id="KW-1185">Reference proteome</keyword>
<dbReference type="OrthoDB" id="8546843at2"/>
<organism evidence="2 3">
    <name type="scientific">Vibrio sinensis</name>
    <dbReference type="NCBI Taxonomy" id="2302434"/>
    <lineage>
        <taxon>Bacteria</taxon>
        <taxon>Pseudomonadati</taxon>
        <taxon>Pseudomonadota</taxon>
        <taxon>Gammaproteobacteria</taxon>
        <taxon>Vibrionales</taxon>
        <taxon>Vibrionaceae</taxon>
        <taxon>Vibrio</taxon>
    </lineage>
</organism>
<sequence>MGKKLAAIILLTFSANNAYAFLDALEDKDTQNNLMNAVTDSVKSSTNHAVPVTDLLTNGLSVTPEQATAGSGALLSLAQSQLSSADLSELESLIPWSSTLPDTQGLLGSVENMQAVQNVFESVGLDPTMIGKFAPIIMGYLGENGASDGLLNSLSSLWKNK</sequence>
<feature type="chain" id="PRO_5017218069" description="DUF2780 domain-containing protein" evidence="1">
    <location>
        <begin position="21"/>
        <end position="161"/>
    </location>
</feature>
<dbReference type="Proteomes" id="UP000273252">
    <property type="component" value="Unassembled WGS sequence"/>
</dbReference>
<accession>A0A3A6R5J4</accession>
<evidence type="ECO:0008006" key="4">
    <source>
        <dbReference type="Google" id="ProtNLM"/>
    </source>
</evidence>
<evidence type="ECO:0000256" key="1">
    <source>
        <dbReference type="SAM" id="SignalP"/>
    </source>
</evidence>
<proteinExistence type="predicted"/>
<evidence type="ECO:0000313" key="3">
    <source>
        <dbReference type="Proteomes" id="UP000273252"/>
    </source>
</evidence>
<dbReference type="Pfam" id="PF11075">
    <property type="entry name" value="DUF2780"/>
    <property type="match status" value="1"/>
</dbReference>
<comment type="caution">
    <text evidence="2">The sequence shown here is derived from an EMBL/GenBank/DDBJ whole genome shotgun (WGS) entry which is preliminary data.</text>
</comment>
<gene>
    <name evidence="2" type="ORF">DZ860_07575</name>
</gene>
<dbReference type="EMBL" id="QVMU01000005">
    <property type="protein sequence ID" value="RJX72262.1"/>
    <property type="molecule type" value="Genomic_DNA"/>
</dbReference>
<feature type="signal peptide" evidence="1">
    <location>
        <begin position="1"/>
        <end position="20"/>
    </location>
</feature>
<dbReference type="RefSeq" id="WP_120030335.1">
    <property type="nucleotide sequence ID" value="NZ_QVMU01000005.1"/>
</dbReference>
<dbReference type="InterPro" id="IPR021302">
    <property type="entry name" value="DUF2780_VcgC/VcgE"/>
</dbReference>
<protein>
    <recommendedName>
        <fullName evidence="4">DUF2780 domain-containing protein</fullName>
    </recommendedName>
</protein>
<evidence type="ECO:0000313" key="2">
    <source>
        <dbReference type="EMBL" id="RJX72262.1"/>
    </source>
</evidence>
<keyword evidence="1" id="KW-0732">Signal</keyword>
<dbReference type="AlphaFoldDB" id="A0A3A6R5J4"/>
<name>A0A3A6R5J4_9VIBR</name>
<reference evidence="2 3" key="1">
    <citation type="submission" date="2018-08" db="EMBL/GenBank/DDBJ databases">
        <title>Vibrio isolated from the Eastern China Marginal Seas.</title>
        <authorList>
            <person name="Li Y."/>
        </authorList>
    </citation>
    <scope>NUCLEOTIDE SEQUENCE [LARGE SCALE GENOMIC DNA]</scope>
    <source>
        <strain evidence="2 3">BEI233</strain>
    </source>
</reference>